<dbReference type="RefSeq" id="WP_017711657.1">
    <property type="nucleotide sequence ID" value="NZ_KB235933.1"/>
</dbReference>
<name>A0A0M2PYX8_PROHO</name>
<dbReference type="Gene3D" id="3.40.50.1820">
    <property type="entry name" value="alpha/beta hydrolase"/>
    <property type="match status" value="1"/>
</dbReference>
<protein>
    <submittedName>
        <fullName evidence="1">Esterase</fullName>
    </submittedName>
</protein>
<reference evidence="1" key="1">
    <citation type="submission" date="2012-04" db="EMBL/GenBank/DDBJ databases">
        <authorList>
            <person name="Borisov I.G."/>
            <person name="Ivanikova N.V."/>
            <person name="Pinevich A.V."/>
        </authorList>
    </citation>
    <scope>NUCLEOTIDE SEQUENCE</scope>
    <source>
        <strain evidence="1">CALU 1027</strain>
    </source>
</reference>
<accession>A0A0M2PYX8</accession>
<comment type="caution">
    <text evidence="1">The sequence shown here is derived from an EMBL/GenBank/DDBJ whole genome shotgun (WGS) entry which is preliminary data.</text>
</comment>
<dbReference type="InterPro" id="IPR008886">
    <property type="entry name" value="UPF0227/Esterase_YqiA"/>
</dbReference>
<gene>
    <name evidence="1" type="ORF">PROH_11410</name>
</gene>
<organism evidence="1 2">
    <name type="scientific">Prochlorothrix hollandica PCC 9006 = CALU 1027</name>
    <dbReference type="NCBI Taxonomy" id="317619"/>
    <lineage>
        <taxon>Bacteria</taxon>
        <taxon>Bacillati</taxon>
        <taxon>Cyanobacteriota</taxon>
        <taxon>Cyanophyceae</taxon>
        <taxon>Prochlorotrichales</taxon>
        <taxon>Prochlorotrichaceae</taxon>
        <taxon>Prochlorothrix</taxon>
    </lineage>
</organism>
<dbReference type="SUPFAM" id="SSF53474">
    <property type="entry name" value="alpha/beta-Hydrolases"/>
    <property type="match status" value="1"/>
</dbReference>
<evidence type="ECO:0000313" key="2">
    <source>
        <dbReference type="Proteomes" id="UP000034681"/>
    </source>
</evidence>
<dbReference type="EMBL" id="AJTX02000004">
    <property type="protein sequence ID" value="KKJ00283.1"/>
    <property type="molecule type" value="Genomic_DNA"/>
</dbReference>
<dbReference type="OrthoDB" id="9814831at2"/>
<dbReference type="InterPro" id="IPR029058">
    <property type="entry name" value="AB_hydrolase_fold"/>
</dbReference>
<dbReference type="STRING" id="317619.GCA_000332315_01061"/>
<dbReference type="Proteomes" id="UP000034681">
    <property type="component" value="Unassembled WGS sequence"/>
</dbReference>
<evidence type="ECO:0000313" key="1">
    <source>
        <dbReference type="EMBL" id="KKJ00283.1"/>
    </source>
</evidence>
<sequence>MTAYFYLHGFASSPRSAKAKYFRDRFRSRGLTLQIPDLNQGDFSHLTLTRQIQQVEQLLPPDEPAVLLGSSLGGLTAAWVAQRQPQVIQVVLLAPAFDFRTHWRRQLGETALAQWHTTGWRSQFHYGEGQFVPLHSEFWRDCGHYETAGLGRSLPTYIAHGRYDDTIPPQASEEFARSRPWVHLDLLDSDHSLGNQVFQIWQAIQVFCDLPPAPLGAQSLPD</sequence>
<dbReference type="Pfam" id="PF05728">
    <property type="entry name" value="UPF0227"/>
    <property type="match status" value="1"/>
</dbReference>
<keyword evidence="2" id="KW-1185">Reference proteome</keyword>
<dbReference type="AlphaFoldDB" id="A0A0M2PYX8"/>
<proteinExistence type="predicted"/>
<dbReference type="eggNOG" id="COG1073">
    <property type="taxonomic scope" value="Bacteria"/>
</dbReference>